<evidence type="ECO:0000256" key="1">
    <source>
        <dbReference type="ARBA" id="ARBA00008511"/>
    </source>
</evidence>
<feature type="domain" description="PIH1 N-terminal" evidence="3">
    <location>
        <begin position="220"/>
        <end position="318"/>
    </location>
</feature>
<evidence type="ECO:0000256" key="2">
    <source>
        <dbReference type="SAM" id="MobiDB-lite"/>
    </source>
</evidence>
<evidence type="ECO:0000259" key="3">
    <source>
        <dbReference type="Pfam" id="PF08190"/>
    </source>
</evidence>
<dbReference type="Pfam" id="PF08190">
    <property type="entry name" value="PIH1"/>
    <property type="match status" value="1"/>
</dbReference>
<protein>
    <recommendedName>
        <fullName evidence="3">PIH1 N-terminal domain-containing protein</fullName>
    </recommendedName>
</protein>
<dbReference type="InterPro" id="IPR012981">
    <property type="entry name" value="PIH1_N"/>
</dbReference>
<dbReference type="OrthoDB" id="5135119at2759"/>
<sequence>MSRNIESADIADEQRHSGSVRARMMRRRTEERNHGAGRVLNASEVSTKATEDSFVCDSAIDAIGIEDESIHVKSFLQRHDDDNYKVSPNMEDVAELLPNFLHEASRAFPTRKLEVLTTAGLTQFAFERGLLSASAPKRRRLFCSLSITMTDGCVPALDAIDEFEKATVFSQQFSRQAEQLHPMMPKRTITVFALAEWGSLKGKQRRGRVLLVKGVSLRYVEAPHVKSFLDNTEQQQGIRVPMSIGEKRDDADRKGGRCVVIDVVFNPGVLTKAMNTADGGEYKRSMCQLALSGVGRKYGMDSLDVDNFVTPRMRYKGEEGGGALHGRPSTIDRSGQGDRCCLQRLKFNPEVLTKAMDAADVGEYKSICQLALSGVGRKYGMDSLDLDNFVTPRMRYKGSTMPQQRIRVKRESAIAEVPTAGSEAAASPHDEYPRSKVEFDEQLPMPQFSIFYRNTHTGVYFDGFDLSIYRSGRKSVRENLRRRLFKRGDDEKDTYEFPLSVLEGGVADSDASSFTGSLGGSLMTVPVDGPLQPLRGFICEIRVTLTRVLTASHIEVEASDECVRIRHNPPFSGHRKYRTLILWYPTRFMGGVQKCEFDGKVLKIDIAVDKLQPDTIFECDTEEEEPPEHPQGALEALTGVVSLD</sequence>
<name>A0A7J6NED7_PEROL</name>
<dbReference type="Proteomes" id="UP000541610">
    <property type="component" value="Unassembled WGS sequence"/>
</dbReference>
<dbReference type="PANTHER" id="PTHR22997:SF0">
    <property type="entry name" value="PIH1 DOMAIN-CONTAINING PROTEIN 1"/>
    <property type="match status" value="1"/>
</dbReference>
<gene>
    <name evidence="4" type="ORF">FOZ60_011013</name>
</gene>
<accession>A0A7J6NED7</accession>
<proteinExistence type="inferred from homology"/>
<reference evidence="4 5" key="1">
    <citation type="submission" date="2020-04" db="EMBL/GenBank/DDBJ databases">
        <title>Perkinsus olseni comparative genomics.</title>
        <authorList>
            <person name="Bogema D.R."/>
        </authorList>
    </citation>
    <scope>NUCLEOTIDE SEQUENCE [LARGE SCALE GENOMIC DNA]</scope>
    <source>
        <strain evidence="4">00978-12</strain>
    </source>
</reference>
<feature type="region of interest" description="Disordered" evidence="2">
    <location>
        <begin position="1"/>
        <end position="35"/>
    </location>
</feature>
<evidence type="ECO:0000313" key="4">
    <source>
        <dbReference type="EMBL" id="KAF4682134.1"/>
    </source>
</evidence>
<organism evidence="4 5">
    <name type="scientific">Perkinsus olseni</name>
    <name type="common">Perkinsus atlanticus</name>
    <dbReference type="NCBI Taxonomy" id="32597"/>
    <lineage>
        <taxon>Eukaryota</taxon>
        <taxon>Sar</taxon>
        <taxon>Alveolata</taxon>
        <taxon>Perkinsozoa</taxon>
        <taxon>Perkinsea</taxon>
        <taxon>Perkinsida</taxon>
        <taxon>Perkinsidae</taxon>
        <taxon>Perkinsus</taxon>
    </lineage>
</organism>
<dbReference type="InterPro" id="IPR050734">
    <property type="entry name" value="PIH1/Kintoun_subfamily"/>
</dbReference>
<evidence type="ECO:0000313" key="5">
    <source>
        <dbReference type="Proteomes" id="UP000541610"/>
    </source>
</evidence>
<dbReference type="GO" id="GO:0005737">
    <property type="term" value="C:cytoplasm"/>
    <property type="evidence" value="ECO:0007669"/>
    <property type="project" value="TreeGrafter"/>
</dbReference>
<dbReference type="PANTHER" id="PTHR22997">
    <property type="entry name" value="PIH1 DOMAIN-CONTAINING PROTEIN 1"/>
    <property type="match status" value="1"/>
</dbReference>
<comment type="similarity">
    <text evidence="1">Belongs to the PIH1 family.</text>
</comment>
<comment type="caution">
    <text evidence="4">The sequence shown here is derived from an EMBL/GenBank/DDBJ whole genome shotgun (WGS) entry which is preliminary data.</text>
</comment>
<dbReference type="AlphaFoldDB" id="A0A7J6NED7"/>
<dbReference type="EMBL" id="JABANP010000455">
    <property type="protein sequence ID" value="KAF4682134.1"/>
    <property type="molecule type" value="Genomic_DNA"/>
</dbReference>